<dbReference type="Proteomes" id="UP000076842">
    <property type="component" value="Unassembled WGS sequence"/>
</dbReference>
<protein>
    <submittedName>
        <fullName evidence="2">Uncharacterized protein</fullName>
    </submittedName>
</protein>
<feature type="compositionally biased region" description="Low complexity" evidence="1">
    <location>
        <begin position="147"/>
        <end position="164"/>
    </location>
</feature>
<dbReference type="AlphaFoldDB" id="A0A165JIE7"/>
<keyword evidence="3" id="KW-1185">Reference proteome</keyword>
<accession>A0A165JIE7</accession>
<feature type="compositionally biased region" description="Low complexity" evidence="1">
    <location>
        <begin position="111"/>
        <end position="121"/>
    </location>
</feature>
<proteinExistence type="predicted"/>
<organism evidence="2 3">
    <name type="scientific">Calocera cornea HHB12733</name>
    <dbReference type="NCBI Taxonomy" id="1353952"/>
    <lineage>
        <taxon>Eukaryota</taxon>
        <taxon>Fungi</taxon>
        <taxon>Dikarya</taxon>
        <taxon>Basidiomycota</taxon>
        <taxon>Agaricomycotina</taxon>
        <taxon>Dacrymycetes</taxon>
        <taxon>Dacrymycetales</taxon>
        <taxon>Dacrymycetaceae</taxon>
        <taxon>Calocera</taxon>
    </lineage>
</organism>
<evidence type="ECO:0000313" key="2">
    <source>
        <dbReference type="EMBL" id="KZT61877.1"/>
    </source>
</evidence>
<name>A0A165JIE7_9BASI</name>
<sequence>MDRMDRMDRMDSVISSGQRATRPAESDSGWGKPSAYTPRRDRVASGKRRPLTAWNCTARKRRAGGVERRLDLPIDIDIDMAYCTVASSRLQSTFYWDMGQPGGVLDRLVHPSSPVQSSPVQEGRSPRGRVPSAERRVQSAAAPGARSCNSNSNSDASGDSQCSA</sequence>
<dbReference type="InParanoid" id="A0A165JIE7"/>
<feature type="region of interest" description="Disordered" evidence="1">
    <location>
        <begin position="110"/>
        <end position="164"/>
    </location>
</feature>
<dbReference type="EMBL" id="KV423920">
    <property type="protein sequence ID" value="KZT61877.1"/>
    <property type="molecule type" value="Genomic_DNA"/>
</dbReference>
<gene>
    <name evidence="2" type="ORF">CALCODRAFT_328948</name>
</gene>
<reference evidence="2 3" key="1">
    <citation type="journal article" date="2016" name="Mol. Biol. Evol.">
        <title>Comparative Genomics of Early-Diverging Mushroom-Forming Fungi Provides Insights into the Origins of Lignocellulose Decay Capabilities.</title>
        <authorList>
            <person name="Nagy L.G."/>
            <person name="Riley R."/>
            <person name="Tritt A."/>
            <person name="Adam C."/>
            <person name="Daum C."/>
            <person name="Floudas D."/>
            <person name="Sun H."/>
            <person name="Yadav J.S."/>
            <person name="Pangilinan J."/>
            <person name="Larsson K.H."/>
            <person name="Matsuura K."/>
            <person name="Barry K."/>
            <person name="Labutti K."/>
            <person name="Kuo R."/>
            <person name="Ohm R.A."/>
            <person name="Bhattacharya S.S."/>
            <person name="Shirouzu T."/>
            <person name="Yoshinaga Y."/>
            <person name="Martin F.M."/>
            <person name="Grigoriev I.V."/>
            <person name="Hibbett D.S."/>
        </authorList>
    </citation>
    <scope>NUCLEOTIDE SEQUENCE [LARGE SCALE GENOMIC DNA]</scope>
    <source>
        <strain evidence="2 3">HHB12733</strain>
    </source>
</reference>
<evidence type="ECO:0000313" key="3">
    <source>
        <dbReference type="Proteomes" id="UP000076842"/>
    </source>
</evidence>
<feature type="compositionally biased region" description="Basic and acidic residues" evidence="1">
    <location>
        <begin position="1"/>
        <end position="11"/>
    </location>
</feature>
<evidence type="ECO:0000256" key="1">
    <source>
        <dbReference type="SAM" id="MobiDB-lite"/>
    </source>
</evidence>
<feature type="region of interest" description="Disordered" evidence="1">
    <location>
        <begin position="1"/>
        <end position="48"/>
    </location>
</feature>